<comment type="subcellular location">
    <subcellularLocation>
        <location evidence="1">Cytoplasm</location>
        <location evidence="1">Cytoskeleton</location>
    </subcellularLocation>
</comment>
<dbReference type="InterPro" id="IPR022140">
    <property type="entry name" value="Kinesin-like_KIF1-typ"/>
</dbReference>
<accession>A0A8H5GG19</accession>
<evidence type="ECO:0000256" key="2">
    <source>
        <dbReference type="ARBA" id="ARBA00022448"/>
    </source>
</evidence>
<dbReference type="SUPFAM" id="SSF52540">
    <property type="entry name" value="P-loop containing nucleoside triphosphate hydrolases"/>
    <property type="match status" value="1"/>
</dbReference>
<dbReference type="InterPro" id="IPR001752">
    <property type="entry name" value="Kinesin_motor_dom"/>
</dbReference>
<evidence type="ECO:0000256" key="6">
    <source>
        <dbReference type="ARBA" id="ARBA00022840"/>
    </source>
</evidence>
<dbReference type="InterPro" id="IPR022164">
    <property type="entry name" value="Kinesin-like"/>
</dbReference>
<keyword evidence="7" id="KW-0175">Coiled coil</keyword>
<keyword evidence="2" id="KW-0813">Transport</keyword>
<dbReference type="GO" id="GO:0005524">
    <property type="term" value="F:ATP binding"/>
    <property type="evidence" value="ECO:0007669"/>
    <property type="project" value="UniProtKB-UniRule"/>
</dbReference>
<feature type="region of interest" description="Disordered" evidence="11">
    <location>
        <begin position="1145"/>
        <end position="1194"/>
    </location>
</feature>
<dbReference type="GO" id="GO:0008017">
    <property type="term" value="F:microtubule binding"/>
    <property type="evidence" value="ECO:0007669"/>
    <property type="project" value="InterPro"/>
</dbReference>
<evidence type="ECO:0000256" key="1">
    <source>
        <dbReference type="ARBA" id="ARBA00004245"/>
    </source>
</evidence>
<dbReference type="Proteomes" id="UP000559027">
    <property type="component" value="Unassembled WGS sequence"/>
</dbReference>
<dbReference type="Pfam" id="PF00169">
    <property type="entry name" value="PH"/>
    <property type="match status" value="1"/>
</dbReference>
<dbReference type="PANTHER" id="PTHR47117">
    <property type="entry name" value="STAR-RELATED LIPID TRANSFER PROTEIN 9"/>
    <property type="match status" value="1"/>
</dbReference>
<evidence type="ECO:0000256" key="3">
    <source>
        <dbReference type="ARBA" id="ARBA00022490"/>
    </source>
</evidence>
<dbReference type="InterPro" id="IPR008984">
    <property type="entry name" value="SMAD_FHA_dom_sf"/>
</dbReference>
<dbReference type="SMART" id="SM00129">
    <property type="entry name" value="KISc"/>
    <property type="match status" value="1"/>
</dbReference>
<dbReference type="PROSITE" id="PS00411">
    <property type="entry name" value="KINESIN_MOTOR_1"/>
    <property type="match status" value="1"/>
</dbReference>
<keyword evidence="4" id="KW-0493">Microtubule</keyword>
<dbReference type="Pfam" id="PF12423">
    <property type="entry name" value="KIF1B"/>
    <property type="match status" value="1"/>
</dbReference>
<dbReference type="InterPro" id="IPR036961">
    <property type="entry name" value="Kinesin_motor_dom_sf"/>
</dbReference>
<dbReference type="InterPro" id="IPR001849">
    <property type="entry name" value="PH_domain"/>
</dbReference>
<dbReference type="OrthoDB" id="3176171at2759"/>
<dbReference type="InterPro" id="IPR027417">
    <property type="entry name" value="P-loop_NTPase"/>
</dbReference>
<evidence type="ECO:0000256" key="4">
    <source>
        <dbReference type="ARBA" id="ARBA00022701"/>
    </source>
</evidence>
<keyword evidence="15" id="KW-1185">Reference proteome</keyword>
<dbReference type="GO" id="GO:0005874">
    <property type="term" value="C:microtubule"/>
    <property type="evidence" value="ECO:0007669"/>
    <property type="project" value="UniProtKB-KW"/>
</dbReference>
<dbReference type="CDD" id="cd01365">
    <property type="entry name" value="KISc_KIF1A_KIF1B"/>
    <property type="match status" value="1"/>
</dbReference>
<feature type="binding site" evidence="10">
    <location>
        <begin position="113"/>
        <end position="120"/>
    </location>
    <ligand>
        <name>ATP</name>
        <dbReference type="ChEBI" id="CHEBI:30616"/>
    </ligand>
</feature>
<reference evidence="14 15" key="1">
    <citation type="journal article" date="2020" name="ISME J.">
        <title>Uncovering the hidden diversity of litter-decomposition mechanisms in mushroom-forming fungi.</title>
        <authorList>
            <person name="Floudas D."/>
            <person name="Bentzer J."/>
            <person name="Ahren D."/>
            <person name="Johansson T."/>
            <person name="Persson P."/>
            <person name="Tunlid A."/>
        </authorList>
    </citation>
    <scope>NUCLEOTIDE SEQUENCE [LARGE SCALE GENOMIC DNA]</scope>
    <source>
        <strain evidence="14 15">CBS 146.42</strain>
    </source>
</reference>
<dbReference type="FunFam" id="3.40.850.10:FF:000047">
    <property type="entry name" value="Kinesin family protein"/>
    <property type="match status" value="1"/>
</dbReference>
<dbReference type="PROSITE" id="PS50067">
    <property type="entry name" value="KINESIN_MOTOR_2"/>
    <property type="match status" value="1"/>
</dbReference>
<evidence type="ECO:0000256" key="11">
    <source>
        <dbReference type="SAM" id="MobiDB-lite"/>
    </source>
</evidence>
<comment type="caution">
    <text evidence="14">The sequence shown here is derived from an EMBL/GenBank/DDBJ whole genome shotgun (WGS) entry which is preliminary data.</text>
</comment>
<dbReference type="SUPFAM" id="SSF49879">
    <property type="entry name" value="SMAD/FHA domain"/>
    <property type="match status" value="1"/>
</dbReference>
<dbReference type="InterPro" id="IPR049780">
    <property type="entry name" value="PH_KIFIA_KIFIB"/>
</dbReference>
<evidence type="ECO:0000256" key="10">
    <source>
        <dbReference type="PROSITE-ProRule" id="PRU00283"/>
    </source>
</evidence>
<dbReference type="Gene3D" id="3.40.850.10">
    <property type="entry name" value="Kinesin motor domain"/>
    <property type="match status" value="1"/>
</dbReference>
<keyword evidence="9" id="KW-0206">Cytoskeleton</keyword>
<feature type="region of interest" description="Disordered" evidence="11">
    <location>
        <begin position="621"/>
        <end position="642"/>
    </location>
</feature>
<dbReference type="CDD" id="cd22705">
    <property type="entry name" value="FHA_KIF1"/>
    <property type="match status" value="1"/>
</dbReference>
<keyword evidence="3" id="KW-0963">Cytoplasm</keyword>
<dbReference type="Pfam" id="PF16183">
    <property type="entry name" value="Kinesin_assoc"/>
    <property type="match status" value="1"/>
</dbReference>
<dbReference type="InterPro" id="IPR032405">
    <property type="entry name" value="Kinesin_assoc"/>
</dbReference>
<name>A0A8H5GG19_9AGAR</name>
<evidence type="ECO:0000256" key="9">
    <source>
        <dbReference type="ARBA" id="ARBA00023212"/>
    </source>
</evidence>
<evidence type="ECO:0000313" key="14">
    <source>
        <dbReference type="EMBL" id="KAF5364384.1"/>
    </source>
</evidence>
<feature type="domain" description="Kinesin motor" evidence="13">
    <location>
        <begin position="1"/>
        <end position="371"/>
    </location>
</feature>
<dbReference type="GO" id="GO:0005546">
    <property type="term" value="F:phosphatidylinositol-4,5-bisphosphate binding"/>
    <property type="evidence" value="ECO:0007669"/>
    <property type="project" value="UniProtKB-ARBA"/>
</dbReference>
<organism evidence="14 15">
    <name type="scientific">Leucocoprinus leucothites</name>
    <dbReference type="NCBI Taxonomy" id="201217"/>
    <lineage>
        <taxon>Eukaryota</taxon>
        <taxon>Fungi</taxon>
        <taxon>Dikarya</taxon>
        <taxon>Basidiomycota</taxon>
        <taxon>Agaricomycotina</taxon>
        <taxon>Agaricomycetes</taxon>
        <taxon>Agaricomycetidae</taxon>
        <taxon>Agaricales</taxon>
        <taxon>Agaricineae</taxon>
        <taxon>Agaricaceae</taxon>
        <taxon>Leucocoprinus</taxon>
    </lineage>
</organism>
<gene>
    <name evidence="14" type="ORF">D9756_000899</name>
</gene>
<feature type="compositionally biased region" description="Low complexity" evidence="11">
    <location>
        <begin position="10"/>
        <end position="21"/>
    </location>
</feature>
<dbReference type="InterPro" id="IPR011993">
    <property type="entry name" value="PH-like_dom_sf"/>
</dbReference>
<proteinExistence type="inferred from homology"/>
<feature type="domain" description="PH" evidence="12">
    <location>
        <begin position="1536"/>
        <end position="1635"/>
    </location>
</feature>
<protein>
    <recommendedName>
        <fullName evidence="16">Kinesin-like protein</fullName>
    </recommendedName>
</protein>
<sequence length="1637" mass="181658">MADGDGNIKVVHPNTTPHTVVPQPTELARGAKCLIRMQGNQTMLDPPESGTSQDTKRATERKTMAFSFDKSYWSAGPRDDPVYCSQQTLYDDLGKELLDHGFSGFNACILAYGQTGSGKSYSMMGYGPDKGIIPLTCSELFQRVTSKTAQDSNIHFTVEVSYIEIYNEKVRDLLNPKNTGNLRVREHPSLGPYVEDLSKLVVTNYDEMMTLMDEGNKARTVAATNMNETSSRSHAVFTLLLTMKRHDTDTNLDTEKVSRISLVDLAGSERANSTGATGQRLKEGANINKSLTTLGKVISALAAQSSADSAGKKGKKGKAEEFIPYRDSVLTWLLKDSLGGNSKTAMIAAISPADYEETLSTLRYADQAKKIKNKAVVNEDPNAKLVRELKEELEMLRARVAGTSGEETFDPKIPASKQIVTYQTSDGTIKKVTKAELQEQMETREKLMNELNETWEQKLVRTQEVQKEREKALEELGITVEKNLVGVHTPKRMPHLVNLNEDPLMSECLIYQIKPGKTLVGRMDSEKPAAIRLSGDKILEEHCHFDNVDGKVTIQCMPDSITFLNGKQIAPGQSYKLRSGFRIILGDNHVFRFNNPEEVRKKRDRATARSNLHMSISAADLEAGVAEGSPRPSSTISSDDEGQADVDWTFAQREAAFARLGLDPSLDNLPDDDLNKLFEKITRVKTLRDINSKGRPESSLSQVGDDIWSEAGGRPLPSEAPTDETSLLGSPWATDESTTQLKDAQQHIESRLYEINNERLGDVPVETEDLIAEKEHMEHQLRLVRAQMRRMVDARARGEMDLDALGMGEGFEPVIYSARQLRLIRKVLDKWRAHRSFSMAETVLTNAVAVKEANVISKELRKQVTYNFAIASGGSLAAPTSAVDSIAGLDQFGDVADPILRSNTQPSVAIKVIDHKHNAIYVWSLDRLQQQLQRMRNLTTYIDRPSYTQHFSSDEPFYDSPPPEYSFIGNALISLAPLSRKLSSSSTVPIFCRYTAEAIGSCRVDIKLVGAQLPAKYANASSASTRASSPVPGTIPAGTKLNFFLTVDSVKGLSSHDFSTVHLQVRLSSLVGSTVTSEEVFPSAALDIEHGSLSELKFRRSFTVVASSKVLNHLRQGYAPIEFFASLKPTYLERMERWDEMREQKQNYISSSSSSSASPLSSTNSSSLPAPPSDSLASSPRTTMTSTSLPPMRRSENDFVVEQAHDVVAWLQICELAPDGSYVPVPVISQGSVDPGVFSLHQGLQRRIVVHLSSNSGQQLPWLEFTKMRIGNVRLLDAKSRLHDSTSKALVTLALQKEQTLEFKRDGTGSLTAEALWDSSVHDSVLLNRVTAANQRIILQLTWGVAVEICQEPVQFSMDVAIAMHARDASPPSRLMTFFGSNKILAKTSTLFDVKLSPPLTRSAKDLWRLDTSEKYVRGEETLGVWKPRGITVVEDYDRLITTERRAADVQAIRVIMATTPPRQISPDTLVWKADDILRRSVQLWQKQFGHRGKIVLSQEPDPEETTPTSNIKHWQNGDGFNKYISETKVVPRTDTTTKKGHLLILTDASQNTWERRWFVLRRPYLHMYAHSNEVEEIGVISLSGVNVESDPLKASLLGKPHSFTLFTASNSHALAAPNLKELQSWITKLDPTRLPA</sequence>
<keyword evidence="8 10" id="KW-0505">Motor protein</keyword>
<dbReference type="Gene3D" id="2.60.200.20">
    <property type="match status" value="1"/>
</dbReference>
<dbReference type="Pfam" id="PF12473">
    <property type="entry name" value="DUF3694"/>
    <property type="match status" value="1"/>
</dbReference>
<dbReference type="EMBL" id="JAACJO010000001">
    <property type="protein sequence ID" value="KAF5364384.1"/>
    <property type="molecule type" value="Genomic_DNA"/>
</dbReference>
<dbReference type="CDD" id="cd01233">
    <property type="entry name" value="PH_KIFIA_KIFIB"/>
    <property type="match status" value="1"/>
</dbReference>
<dbReference type="SUPFAM" id="SSF50729">
    <property type="entry name" value="PH domain-like"/>
    <property type="match status" value="1"/>
</dbReference>
<evidence type="ECO:0000259" key="13">
    <source>
        <dbReference type="PROSITE" id="PS50067"/>
    </source>
</evidence>
<evidence type="ECO:0008006" key="16">
    <source>
        <dbReference type="Google" id="ProtNLM"/>
    </source>
</evidence>
<dbReference type="Pfam" id="PF00225">
    <property type="entry name" value="Kinesin"/>
    <property type="match status" value="1"/>
</dbReference>
<dbReference type="GO" id="GO:0008574">
    <property type="term" value="F:plus-end-directed microtubule motor activity"/>
    <property type="evidence" value="ECO:0007669"/>
    <property type="project" value="UniProtKB-ARBA"/>
</dbReference>
<evidence type="ECO:0000256" key="8">
    <source>
        <dbReference type="ARBA" id="ARBA00023175"/>
    </source>
</evidence>
<dbReference type="GO" id="GO:0047496">
    <property type="term" value="P:vesicle transport along microtubule"/>
    <property type="evidence" value="ECO:0007669"/>
    <property type="project" value="UniProtKB-ARBA"/>
</dbReference>
<dbReference type="Gene3D" id="6.10.250.2520">
    <property type="match status" value="1"/>
</dbReference>
<keyword evidence="5 10" id="KW-0547">Nucleotide-binding</keyword>
<evidence type="ECO:0000313" key="15">
    <source>
        <dbReference type="Proteomes" id="UP000559027"/>
    </source>
</evidence>
<dbReference type="PROSITE" id="PS50003">
    <property type="entry name" value="PH_DOMAIN"/>
    <property type="match status" value="1"/>
</dbReference>
<dbReference type="Gene3D" id="2.30.29.30">
    <property type="entry name" value="Pleckstrin-homology domain (PH domain)/Phosphotyrosine-binding domain (PTB)"/>
    <property type="match status" value="1"/>
</dbReference>
<evidence type="ECO:0000259" key="12">
    <source>
        <dbReference type="PROSITE" id="PS50003"/>
    </source>
</evidence>
<feature type="region of interest" description="Disordered" evidence="11">
    <location>
        <begin position="692"/>
        <end position="727"/>
    </location>
</feature>
<comment type="similarity">
    <text evidence="10">Belongs to the TRAFAC class myosin-kinesin ATPase superfamily. Kinesin family.</text>
</comment>
<feature type="region of interest" description="Disordered" evidence="11">
    <location>
        <begin position="1"/>
        <end position="21"/>
    </location>
</feature>
<dbReference type="SMART" id="SM00233">
    <property type="entry name" value="PH"/>
    <property type="match status" value="1"/>
</dbReference>
<dbReference type="PRINTS" id="PR00380">
    <property type="entry name" value="KINESINHEAVY"/>
</dbReference>
<evidence type="ECO:0000256" key="5">
    <source>
        <dbReference type="ARBA" id="ARBA00022741"/>
    </source>
</evidence>
<evidence type="ECO:0000256" key="7">
    <source>
        <dbReference type="ARBA" id="ARBA00023054"/>
    </source>
</evidence>
<feature type="compositionally biased region" description="Low complexity" evidence="11">
    <location>
        <begin position="1150"/>
        <end position="1180"/>
    </location>
</feature>
<keyword evidence="6 10" id="KW-0067">ATP-binding</keyword>
<dbReference type="InterPro" id="IPR019821">
    <property type="entry name" value="Kinesin_motor_CS"/>
</dbReference>